<accession>A0A803MS53</accession>
<dbReference type="OMA" id="FERRIYM"/>
<keyword evidence="1" id="KW-0560">Oxidoreductase</keyword>
<keyword evidence="4" id="KW-1185">Reference proteome</keyword>
<proteinExistence type="predicted"/>
<evidence type="ECO:0000256" key="2">
    <source>
        <dbReference type="ARBA" id="ARBA00023027"/>
    </source>
</evidence>
<dbReference type="PANTHER" id="PTHR13871">
    <property type="entry name" value="THIOREDOXIN"/>
    <property type="match status" value="1"/>
</dbReference>
<reference evidence="3" key="1">
    <citation type="journal article" date="2017" name="Nature">
        <title>The genome of Chenopodium quinoa.</title>
        <authorList>
            <person name="Jarvis D.E."/>
            <person name="Ho Y.S."/>
            <person name="Lightfoot D.J."/>
            <person name="Schmoeckel S.M."/>
            <person name="Li B."/>
            <person name="Borm T.J.A."/>
            <person name="Ohyanagi H."/>
            <person name="Mineta K."/>
            <person name="Michell C.T."/>
            <person name="Saber N."/>
            <person name="Kharbatia N.M."/>
            <person name="Rupper R.R."/>
            <person name="Sharp A.R."/>
            <person name="Dally N."/>
            <person name="Boughton B.A."/>
            <person name="Woo Y.H."/>
            <person name="Gao G."/>
            <person name="Schijlen E.G.W.M."/>
            <person name="Guo X."/>
            <person name="Momin A.A."/>
            <person name="Negrao S."/>
            <person name="Al-Babili S."/>
            <person name="Gehring C."/>
            <person name="Roessner U."/>
            <person name="Jung C."/>
            <person name="Murphy K."/>
            <person name="Arold S.T."/>
            <person name="Gojobori T."/>
            <person name="van der Linden C.G."/>
            <person name="van Loo E.N."/>
            <person name="Jellen E.N."/>
            <person name="Maughan P.J."/>
            <person name="Tester M."/>
        </authorList>
    </citation>
    <scope>NUCLEOTIDE SEQUENCE [LARGE SCALE GENOMIC DNA]</scope>
    <source>
        <strain evidence="3">cv. PI 614886</strain>
    </source>
</reference>
<evidence type="ECO:0000313" key="3">
    <source>
        <dbReference type="EnsemblPlants" id="AUR62034312-RA:cds"/>
    </source>
</evidence>
<dbReference type="InterPro" id="IPR052259">
    <property type="entry name" value="Nucleoredoxin-like"/>
</dbReference>
<name>A0A803MS53_CHEQI</name>
<evidence type="ECO:0000256" key="1">
    <source>
        <dbReference type="ARBA" id="ARBA00023002"/>
    </source>
</evidence>
<keyword evidence="2" id="KW-0520">NAD</keyword>
<sequence>MVVIVKMKKLAGYKQVFDHFLSAFPPSCFVIPFDDLKCRDFICNYLQLNYFQCMILDKKGMDMKKNILLHGNKFVRYYGADAFPFTDEKLQELQADEEPRWRTSSTNNLVGLLRCKLSDVLKKTNAEDGCGTVTTISDLNNKDFVGLFLCVKGNFIPKLKEVYEHCKTHHKSFEILLVYMPTNDSLDPQNYKLYVDNLLQKHKLSLWYMPFDNSVSHKLSRLVCPIEDELIILGTQDASIDPYGRDVLSTFGINAYPFTRKELVQREVNKFKELTLETLLVYESQSYLHKGNTKIPVADLRGKNVLLWMSSLSPSNISFYHKLLLWYENNRTKSPDFEVVFVRKHNSAATDDDLELSEVMPWLICPFIADHSASIEKKLFPDGGICGDALVEFGTDGLVCSFTADEDLLDIGVDESGKIPFGRSNLRRSAIKNLCHHHFIIMNNYTD</sequence>
<reference evidence="3" key="2">
    <citation type="submission" date="2021-03" db="UniProtKB">
        <authorList>
            <consortium name="EnsemblPlants"/>
        </authorList>
    </citation>
    <scope>IDENTIFICATION</scope>
</reference>
<dbReference type="Proteomes" id="UP000596660">
    <property type="component" value="Unplaced"/>
</dbReference>
<dbReference type="EnsemblPlants" id="AUR62034312-RA">
    <property type="protein sequence ID" value="AUR62034312-RA:cds"/>
    <property type="gene ID" value="AUR62034312"/>
</dbReference>
<protein>
    <submittedName>
        <fullName evidence="3">Uncharacterized protein</fullName>
    </submittedName>
</protein>
<evidence type="ECO:0000313" key="4">
    <source>
        <dbReference type="Proteomes" id="UP000596660"/>
    </source>
</evidence>
<dbReference type="GO" id="GO:0016491">
    <property type="term" value="F:oxidoreductase activity"/>
    <property type="evidence" value="ECO:0007669"/>
    <property type="project" value="UniProtKB-KW"/>
</dbReference>
<dbReference type="PANTHER" id="PTHR13871:SF96">
    <property type="entry name" value="THIOREDOXIN DOMAIN-CONTAINING PROTEIN"/>
    <property type="match status" value="1"/>
</dbReference>
<dbReference type="Gramene" id="AUR62034312-RA">
    <property type="protein sequence ID" value="AUR62034312-RA:cds"/>
    <property type="gene ID" value="AUR62034312"/>
</dbReference>
<organism evidence="3 4">
    <name type="scientific">Chenopodium quinoa</name>
    <name type="common">Quinoa</name>
    <dbReference type="NCBI Taxonomy" id="63459"/>
    <lineage>
        <taxon>Eukaryota</taxon>
        <taxon>Viridiplantae</taxon>
        <taxon>Streptophyta</taxon>
        <taxon>Embryophyta</taxon>
        <taxon>Tracheophyta</taxon>
        <taxon>Spermatophyta</taxon>
        <taxon>Magnoliopsida</taxon>
        <taxon>eudicotyledons</taxon>
        <taxon>Gunneridae</taxon>
        <taxon>Pentapetalae</taxon>
        <taxon>Caryophyllales</taxon>
        <taxon>Chenopodiaceae</taxon>
        <taxon>Chenopodioideae</taxon>
        <taxon>Atripliceae</taxon>
        <taxon>Chenopodium</taxon>
    </lineage>
</organism>
<dbReference type="AlphaFoldDB" id="A0A803MS53"/>